<dbReference type="Proteomes" id="UP000007014">
    <property type="component" value="Chromosome 19"/>
</dbReference>
<dbReference type="Gramene" id="CMS366CT">
    <property type="protein sequence ID" value="CMS366CT"/>
    <property type="gene ID" value="CMS366C"/>
</dbReference>
<accession>M1VM37</accession>
<evidence type="ECO:0000313" key="1">
    <source>
        <dbReference type="EMBL" id="BAM82943.1"/>
    </source>
</evidence>
<name>M1VM37_CYAM1</name>
<dbReference type="InterPro" id="IPR015943">
    <property type="entry name" value="WD40/YVTN_repeat-like_dom_sf"/>
</dbReference>
<dbReference type="InterPro" id="IPR036322">
    <property type="entry name" value="WD40_repeat_dom_sf"/>
</dbReference>
<dbReference type="GeneID" id="16997338"/>
<dbReference type="RefSeq" id="XP_005538979.1">
    <property type="nucleotide sequence ID" value="XM_005538922.1"/>
</dbReference>
<proteinExistence type="predicted"/>
<reference evidence="1 2" key="1">
    <citation type="journal article" date="2004" name="Nature">
        <title>Genome sequence of the ultrasmall unicellular red alga Cyanidioschyzon merolae 10D.</title>
        <authorList>
            <person name="Matsuzaki M."/>
            <person name="Misumi O."/>
            <person name="Shin-i T."/>
            <person name="Maruyama S."/>
            <person name="Takahara M."/>
            <person name="Miyagishima S."/>
            <person name="Mori T."/>
            <person name="Nishida K."/>
            <person name="Yagisawa F."/>
            <person name="Nishida K."/>
            <person name="Yoshida Y."/>
            <person name="Nishimura Y."/>
            <person name="Nakao S."/>
            <person name="Kobayashi T."/>
            <person name="Momoyama Y."/>
            <person name="Higashiyama T."/>
            <person name="Minoda A."/>
            <person name="Sano M."/>
            <person name="Nomoto H."/>
            <person name="Oishi K."/>
            <person name="Hayashi H."/>
            <person name="Ohta F."/>
            <person name="Nishizaka S."/>
            <person name="Haga S."/>
            <person name="Miura S."/>
            <person name="Morishita T."/>
            <person name="Kabeya Y."/>
            <person name="Terasawa K."/>
            <person name="Suzuki Y."/>
            <person name="Ishii Y."/>
            <person name="Asakawa S."/>
            <person name="Takano H."/>
            <person name="Ohta N."/>
            <person name="Kuroiwa H."/>
            <person name="Tanaka K."/>
            <person name="Shimizu N."/>
            <person name="Sugano S."/>
            <person name="Sato N."/>
            <person name="Nozaki H."/>
            <person name="Ogasawara N."/>
            <person name="Kohara Y."/>
            <person name="Kuroiwa T."/>
        </authorList>
    </citation>
    <scope>NUCLEOTIDE SEQUENCE [LARGE SCALE GENOMIC DNA]</scope>
    <source>
        <strain evidence="1 2">10D</strain>
    </source>
</reference>
<dbReference type="EMBL" id="AP006501">
    <property type="protein sequence ID" value="BAM82943.1"/>
    <property type="molecule type" value="Genomic_DNA"/>
</dbReference>
<evidence type="ECO:0000313" key="2">
    <source>
        <dbReference type="Proteomes" id="UP000007014"/>
    </source>
</evidence>
<dbReference type="OrthoDB" id="10412989at2759"/>
<reference evidence="1 2" key="2">
    <citation type="journal article" date="2007" name="BMC Biol.">
        <title>A 100%-complete sequence reveals unusually simple genomic features in the hot-spring red alga Cyanidioschyzon merolae.</title>
        <authorList>
            <person name="Nozaki H."/>
            <person name="Takano H."/>
            <person name="Misumi O."/>
            <person name="Terasawa K."/>
            <person name="Matsuzaki M."/>
            <person name="Maruyama S."/>
            <person name="Nishida K."/>
            <person name="Yagisawa F."/>
            <person name="Yoshida Y."/>
            <person name="Fujiwara T."/>
            <person name="Takio S."/>
            <person name="Tamura K."/>
            <person name="Chung S.J."/>
            <person name="Nakamura S."/>
            <person name="Kuroiwa H."/>
            <person name="Tanaka K."/>
            <person name="Sato N."/>
            <person name="Kuroiwa T."/>
        </authorList>
    </citation>
    <scope>NUCLEOTIDE SEQUENCE [LARGE SCALE GENOMIC DNA]</scope>
    <source>
        <strain evidence="1 2">10D</strain>
    </source>
</reference>
<protein>
    <recommendedName>
        <fullName evidence="3">F-box domain-containing protein</fullName>
    </recommendedName>
</protein>
<sequence>MESRPYHRSFLEQLNAELLLWIAAYLEPSEVEALWSASQSTASTLQWNDLEHFCFETLRRRYGSLFARHLQQAYRQERERRGPGGVRGPWSWRRAFHCVYHAHRWLFGVSFRASAPHTETSSMTWSAVFRERRSAPSESSPSPPWGRLLVQRFDQRAVEGIGNGALLAAVLRMRPDSASRDPVYAECALIVTPYRIVWFEATPLSGSDLCLDTERSHLLTTPLVLTAALSDDERLLVLGRRGCTLEVRDVMTCNVVAEARLPVRISKRDEYSCLDAAGDMIAAGTMAGRLLIFDCTQALQKGVQRTGTVRLKPVRMEISTSGEPLSQVRLCRSAESSHRPDLVVVCTQKQLRIYYIQLGLFIFQRDFERPIRSVHSARSRTCIYIASGSTVDIIELPALEYAATLGRPSIMSEDDQLTCIAVDEHGNVAGGWSSGHVTFWPARGRLVGIALTYHDRHLDLHEWKQSGRVCRTDLSQDVDELERNAQSAWCGSRSPIRSIYVDRDRVISASSGGVIEVFAHQQVIEAPAVHSLRHESYAHAWQHCRTARISIPNLHGDITHLSAGEGTLLGGLCGDAASAQRLPLVLLQFSALRDQSNGGAAEADESADTLGCAGVAGGAPVRYRENGWLPPADIIQAFWVLESSGPDKLAPVITRD</sequence>
<dbReference type="KEGG" id="cme:CYME_CMS366C"/>
<organism evidence="1 2">
    <name type="scientific">Cyanidioschyzon merolae (strain NIES-3377 / 10D)</name>
    <name type="common">Unicellular red alga</name>
    <dbReference type="NCBI Taxonomy" id="280699"/>
    <lineage>
        <taxon>Eukaryota</taxon>
        <taxon>Rhodophyta</taxon>
        <taxon>Bangiophyceae</taxon>
        <taxon>Cyanidiales</taxon>
        <taxon>Cyanidiaceae</taxon>
        <taxon>Cyanidioschyzon</taxon>
    </lineage>
</organism>
<dbReference type="AlphaFoldDB" id="M1VM37"/>
<dbReference type="Gene3D" id="2.130.10.10">
    <property type="entry name" value="YVTN repeat-like/Quinoprotein amine dehydrogenase"/>
    <property type="match status" value="1"/>
</dbReference>
<gene>
    <name evidence="1" type="ORF">CYME_CMS366C</name>
</gene>
<dbReference type="HOGENOM" id="CLU_418201_0_0_1"/>
<evidence type="ECO:0008006" key="3">
    <source>
        <dbReference type="Google" id="ProtNLM"/>
    </source>
</evidence>
<keyword evidence="2" id="KW-1185">Reference proteome</keyword>
<dbReference type="SUPFAM" id="SSF50978">
    <property type="entry name" value="WD40 repeat-like"/>
    <property type="match status" value="1"/>
</dbReference>